<dbReference type="Proteomes" id="UP001153332">
    <property type="component" value="Unassembled WGS sequence"/>
</dbReference>
<comment type="caution">
    <text evidence="1">The sequence shown here is derived from an EMBL/GenBank/DDBJ whole genome shotgun (WGS) entry which is preliminary data.</text>
</comment>
<evidence type="ECO:0000313" key="2">
    <source>
        <dbReference type="Proteomes" id="UP001153332"/>
    </source>
</evidence>
<evidence type="ECO:0000313" key="1">
    <source>
        <dbReference type="EMBL" id="KAJ8125237.1"/>
    </source>
</evidence>
<protein>
    <submittedName>
        <fullName evidence="1">Uncharacterized protein</fullName>
    </submittedName>
</protein>
<accession>A0ACC2JCZ5</accession>
<sequence length="174" mass="17932">MSTSDTGSAADLDTASTTGSMDTITPDPSVTDVSPPTGNNSTTGETMSESEYELQIQTAIRLSLLEGVNDSGRSPKGNSSGEFDGPITFKGKKTKRSSSSSPSSSHTPMVKQAGSSSRAVMTNSSVADDDLELALQLSLAEEESRKAMVSLETTEVEFPPLGGDGCGKGKGRAT</sequence>
<organism evidence="1 2">
    <name type="scientific">Lasiodiplodia mahajangana</name>
    <dbReference type="NCBI Taxonomy" id="1108764"/>
    <lineage>
        <taxon>Eukaryota</taxon>
        <taxon>Fungi</taxon>
        <taxon>Dikarya</taxon>
        <taxon>Ascomycota</taxon>
        <taxon>Pezizomycotina</taxon>
        <taxon>Dothideomycetes</taxon>
        <taxon>Dothideomycetes incertae sedis</taxon>
        <taxon>Botryosphaeriales</taxon>
        <taxon>Botryosphaeriaceae</taxon>
        <taxon>Lasiodiplodia</taxon>
    </lineage>
</organism>
<keyword evidence="2" id="KW-1185">Reference proteome</keyword>
<reference evidence="1" key="1">
    <citation type="submission" date="2022-12" db="EMBL/GenBank/DDBJ databases">
        <title>Genome Sequence of Lasiodiplodia mahajangana.</title>
        <authorList>
            <person name="Buettner E."/>
        </authorList>
    </citation>
    <scope>NUCLEOTIDE SEQUENCE</scope>
    <source>
        <strain evidence="1">VT137</strain>
    </source>
</reference>
<gene>
    <name evidence="1" type="ORF">O1611_g8402</name>
</gene>
<name>A0ACC2JCZ5_9PEZI</name>
<proteinExistence type="predicted"/>
<dbReference type="EMBL" id="JAPUUL010002486">
    <property type="protein sequence ID" value="KAJ8125237.1"/>
    <property type="molecule type" value="Genomic_DNA"/>
</dbReference>